<accession>A0A9N9FRI8</accession>
<dbReference type="SUPFAM" id="SSF53335">
    <property type="entry name" value="S-adenosyl-L-methionine-dependent methyltransferases"/>
    <property type="match status" value="1"/>
</dbReference>
<dbReference type="Pfam" id="PF13649">
    <property type="entry name" value="Methyltransf_25"/>
    <property type="match status" value="1"/>
</dbReference>
<dbReference type="Proteomes" id="UP000789375">
    <property type="component" value="Unassembled WGS sequence"/>
</dbReference>
<dbReference type="GO" id="GO:0008168">
    <property type="term" value="F:methyltransferase activity"/>
    <property type="evidence" value="ECO:0007669"/>
    <property type="project" value="TreeGrafter"/>
</dbReference>
<dbReference type="InterPro" id="IPR041698">
    <property type="entry name" value="Methyltransf_25"/>
</dbReference>
<evidence type="ECO:0000259" key="1">
    <source>
        <dbReference type="Pfam" id="PF13649"/>
    </source>
</evidence>
<organism evidence="2 3">
    <name type="scientific">Funneliformis mosseae</name>
    <name type="common">Endomycorrhizal fungus</name>
    <name type="synonym">Glomus mosseae</name>
    <dbReference type="NCBI Taxonomy" id="27381"/>
    <lineage>
        <taxon>Eukaryota</taxon>
        <taxon>Fungi</taxon>
        <taxon>Fungi incertae sedis</taxon>
        <taxon>Mucoromycota</taxon>
        <taxon>Glomeromycotina</taxon>
        <taxon>Glomeromycetes</taxon>
        <taxon>Glomerales</taxon>
        <taxon>Glomeraceae</taxon>
        <taxon>Funneliformis</taxon>
    </lineage>
</organism>
<comment type="caution">
    <text evidence="2">The sequence shown here is derived from an EMBL/GenBank/DDBJ whole genome shotgun (WGS) entry which is preliminary data.</text>
</comment>
<dbReference type="AlphaFoldDB" id="A0A9N9FRI8"/>
<keyword evidence="3" id="KW-1185">Reference proteome</keyword>
<dbReference type="InterPro" id="IPR029063">
    <property type="entry name" value="SAM-dependent_MTases_sf"/>
</dbReference>
<dbReference type="Gene3D" id="3.40.50.150">
    <property type="entry name" value="Vaccinia Virus protein VP39"/>
    <property type="match status" value="1"/>
</dbReference>
<dbReference type="PANTHER" id="PTHR43591:SF24">
    <property type="entry name" value="2-METHOXY-6-POLYPRENYL-1,4-BENZOQUINOL METHYLASE, MITOCHONDRIAL"/>
    <property type="match status" value="1"/>
</dbReference>
<dbReference type="EMBL" id="CAJVPP010001370">
    <property type="protein sequence ID" value="CAG8551371.1"/>
    <property type="molecule type" value="Genomic_DNA"/>
</dbReference>
<evidence type="ECO:0000313" key="3">
    <source>
        <dbReference type="Proteomes" id="UP000789375"/>
    </source>
</evidence>
<reference evidence="2" key="1">
    <citation type="submission" date="2021-06" db="EMBL/GenBank/DDBJ databases">
        <authorList>
            <person name="Kallberg Y."/>
            <person name="Tangrot J."/>
            <person name="Rosling A."/>
        </authorList>
    </citation>
    <scope>NUCLEOTIDE SEQUENCE</scope>
    <source>
        <strain evidence="2">87-6 pot B 2015</strain>
    </source>
</reference>
<sequence length="287" mass="33231">MGATISREELIYNEKIKGKENVNSALEPNFDWVIFPKKIQEGFRTHSTHFALKHICNGNFKAPLIHHLKSGSKILDVGCGLGLWCEEIANEFPDVNVFGIDLITNFSSKIKPYNCKFFAGNVIFGLPWADNTFDYIWSRDLFTEIKGKNWLNLLLEMHRVLKPGGIIEFQESDGYVHEALKLRDIDFRIACRLGEIVKLAGFEDINESYHSIPIGKWGGKIGEIWASNLKESYLSMQPWLSSCMSISEDEYNHTIKEIVDKELDTYQTYMNHHIIWTTKKVPRYYWI</sequence>
<dbReference type="CDD" id="cd02440">
    <property type="entry name" value="AdoMet_MTases"/>
    <property type="match status" value="1"/>
</dbReference>
<feature type="domain" description="Methyltransferase" evidence="1">
    <location>
        <begin position="74"/>
        <end position="165"/>
    </location>
</feature>
<dbReference type="PANTHER" id="PTHR43591">
    <property type="entry name" value="METHYLTRANSFERASE"/>
    <property type="match status" value="1"/>
</dbReference>
<evidence type="ECO:0000313" key="2">
    <source>
        <dbReference type="EMBL" id="CAG8551371.1"/>
    </source>
</evidence>
<name>A0A9N9FRI8_FUNMO</name>
<gene>
    <name evidence="2" type="ORF">FMOSSE_LOCUS6485</name>
</gene>
<protein>
    <submittedName>
        <fullName evidence="2">7288_t:CDS:1</fullName>
    </submittedName>
</protein>
<proteinExistence type="predicted"/>